<dbReference type="Proteomes" id="UP001365542">
    <property type="component" value="Unassembled WGS sequence"/>
</dbReference>
<dbReference type="Gene3D" id="3.40.50.150">
    <property type="entry name" value="Vaccinia Virus protein VP39"/>
    <property type="match status" value="1"/>
</dbReference>
<evidence type="ECO:0000313" key="5">
    <source>
        <dbReference type="EMBL" id="KAK6527401.1"/>
    </source>
</evidence>
<organism evidence="5 6">
    <name type="scientific">Orbilia ellipsospora</name>
    <dbReference type="NCBI Taxonomy" id="2528407"/>
    <lineage>
        <taxon>Eukaryota</taxon>
        <taxon>Fungi</taxon>
        <taxon>Dikarya</taxon>
        <taxon>Ascomycota</taxon>
        <taxon>Pezizomycotina</taxon>
        <taxon>Orbiliomycetes</taxon>
        <taxon>Orbiliales</taxon>
        <taxon>Orbiliaceae</taxon>
        <taxon>Orbilia</taxon>
    </lineage>
</organism>
<dbReference type="InterPro" id="IPR029063">
    <property type="entry name" value="SAM-dependent_MTases_sf"/>
</dbReference>
<accession>A0AAV9WUZ9</accession>
<dbReference type="SUPFAM" id="SSF53335">
    <property type="entry name" value="S-adenosyl-L-methionine-dependent methyltransferases"/>
    <property type="match status" value="1"/>
</dbReference>
<dbReference type="InterPro" id="IPR036390">
    <property type="entry name" value="WH_DNA-bd_sf"/>
</dbReference>
<dbReference type="AlphaFoldDB" id="A0AAV9WUZ9"/>
<dbReference type="CDD" id="cd02440">
    <property type="entry name" value="AdoMet_MTases"/>
    <property type="match status" value="1"/>
</dbReference>
<dbReference type="GO" id="GO:0008171">
    <property type="term" value="F:O-methyltransferase activity"/>
    <property type="evidence" value="ECO:0007669"/>
    <property type="project" value="InterPro"/>
</dbReference>
<keyword evidence="2" id="KW-0808">Transferase</keyword>
<name>A0AAV9WUZ9_9PEZI</name>
<keyword evidence="3" id="KW-0949">S-adenosyl-L-methionine</keyword>
<proteinExistence type="predicted"/>
<dbReference type="SUPFAM" id="SSF46785">
    <property type="entry name" value="Winged helix' DNA-binding domain"/>
    <property type="match status" value="1"/>
</dbReference>
<dbReference type="PANTHER" id="PTHR43712:SF16">
    <property type="entry name" value="O-METHYLTRANSFERASE ELCB"/>
    <property type="match status" value="1"/>
</dbReference>
<dbReference type="InterPro" id="IPR016461">
    <property type="entry name" value="COMT-like"/>
</dbReference>
<dbReference type="Gene3D" id="1.10.10.10">
    <property type="entry name" value="Winged helix-like DNA-binding domain superfamily/Winged helix DNA-binding domain"/>
    <property type="match status" value="1"/>
</dbReference>
<dbReference type="EMBL" id="JAVHJO010000015">
    <property type="protein sequence ID" value="KAK6527401.1"/>
    <property type="molecule type" value="Genomic_DNA"/>
</dbReference>
<evidence type="ECO:0000259" key="4">
    <source>
        <dbReference type="Pfam" id="PF00891"/>
    </source>
</evidence>
<dbReference type="PROSITE" id="PS51683">
    <property type="entry name" value="SAM_OMT_II"/>
    <property type="match status" value="1"/>
</dbReference>
<feature type="domain" description="O-methyltransferase C-terminal" evidence="4">
    <location>
        <begin position="197"/>
        <end position="407"/>
    </location>
</feature>
<dbReference type="PANTHER" id="PTHR43712">
    <property type="entry name" value="PUTATIVE (AFU_ORTHOLOGUE AFUA_4G14580)-RELATED"/>
    <property type="match status" value="1"/>
</dbReference>
<evidence type="ECO:0000313" key="6">
    <source>
        <dbReference type="Proteomes" id="UP001365542"/>
    </source>
</evidence>
<dbReference type="InterPro" id="IPR036388">
    <property type="entry name" value="WH-like_DNA-bd_sf"/>
</dbReference>
<protein>
    <recommendedName>
        <fullName evidence="4">O-methyltransferase C-terminal domain-containing protein</fullName>
    </recommendedName>
</protein>
<evidence type="ECO:0000256" key="1">
    <source>
        <dbReference type="ARBA" id="ARBA00022603"/>
    </source>
</evidence>
<sequence>MAVLRPSLSELATRIATNTKIVEDYIKSQGLPYPSFAADGSERFPLPPPSTPELEKIHTARQEVLAATKLLYDLTAGPYELIQNLFWSLADTSTLHVIHHFKIAQIVPEKGDISYTELSRQANISPIKLRQVLRYAMTNHVFYEPRHGYIAHTAVSMLLRDEKSTMWALVGFYTQEACRTNGTLTECLEKFPHSEDVNEGPWSLAFDGKGFFQYFNAYPESAKRFGVAMSSYSSGDGMRVASLVTGYDWGKLPEGATVVDVGGATGYVSVEIAKANPSLKFIVEDASPLSLEEGKKNLARDNSDLTKRFEYQLHDFLTEQQPVKGADAYLFRFILHNWPDKYIKQILKNLVPGLKNGAKIILNDVVLLPVNSLSAWEERRVRALDMFVLNIYNSFEREEAEWRKLFAEVEPRLRLDTITQPSGSLLSIIQATYVDE</sequence>
<comment type="caution">
    <text evidence="5">The sequence shown here is derived from an EMBL/GenBank/DDBJ whole genome shotgun (WGS) entry which is preliminary data.</text>
</comment>
<evidence type="ECO:0000256" key="3">
    <source>
        <dbReference type="ARBA" id="ARBA00022691"/>
    </source>
</evidence>
<dbReference type="InterPro" id="IPR001077">
    <property type="entry name" value="COMT_C"/>
</dbReference>
<dbReference type="GO" id="GO:0032259">
    <property type="term" value="P:methylation"/>
    <property type="evidence" value="ECO:0007669"/>
    <property type="project" value="UniProtKB-KW"/>
</dbReference>
<gene>
    <name evidence="5" type="ORF">TWF694_004390</name>
</gene>
<reference evidence="5 6" key="1">
    <citation type="submission" date="2019-10" db="EMBL/GenBank/DDBJ databases">
        <authorList>
            <person name="Palmer J.M."/>
        </authorList>
    </citation>
    <scope>NUCLEOTIDE SEQUENCE [LARGE SCALE GENOMIC DNA]</scope>
    <source>
        <strain evidence="5 6">TWF694</strain>
    </source>
</reference>
<keyword evidence="6" id="KW-1185">Reference proteome</keyword>
<evidence type="ECO:0000256" key="2">
    <source>
        <dbReference type="ARBA" id="ARBA00022679"/>
    </source>
</evidence>
<dbReference type="Pfam" id="PF00891">
    <property type="entry name" value="Methyltransf_2"/>
    <property type="match status" value="1"/>
</dbReference>
<keyword evidence="1" id="KW-0489">Methyltransferase</keyword>